<evidence type="ECO:0000259" key="13">
    <source>
        <dbReference type="PROSITE" id="PS51483"/>
    </source>
</evidence>
<evidence type="ECO:0000256" key="4">
    <source>
        <dbReference type="ARBA" id="ARBA00022490"/>
    </source>
</evidence>
<keyword evidence="5 12" id="KW-0436">Ligase</keyword>
<dbReference type="GO" id="GO:0006432">
    <property type="term" value="P:phenylalanyl-tRNA aminoacylation"/>
    <property type="evidence" value="ECO:0007669"/>
    <property type="project" value="UniProtKB-UniRule"/>
</dbReference>
<dbReference type="EMBL" id="JNUP01000064">
    <property type="protein sequence ID" value="KGE71867.1"/>
    <property type="molecule type" value="Genomic_DNA"/>
</dbReference>
<evidence type="ECO:0000256" key="10">
    <source>
        <dbReference type="ARBA" id="ARBA00022917"/>
    </source>
</evidence>
<keyword evidence="7 12" id="KW-0547">Nucleotide-binding</keyword>
<sequence length="590" mass="65460">MPKIEVYEDALFSYVGKRYTPEELEEIFPAAKAELDEQTNEDGIMKVELNDTNRPDLWSAAGLGRLLRVYRGEKPNRYTFLSTRTETQDPGTRVVKVEPSAASVRPYIVAFAAKGSPVDEAGLKDLIQTQEKLCWNFGQKRRAVAMGIYRSELISYPVYYQGADPDTTAFVPLGMENQLTLREILENHPKGQEYGHIVADAPLFPFLKDAEDQVLSFPPIINSAHIGAVEEGDSELFVELTGTDLRSLLLAANIVACDMSDAGFEILPVAVEYPQAFPADLEFGTAMVTPYYFQEPQTTSLSAVNKLLGETLSVREVAAALERLGNTVELEGESLRVIPAPYRNDFLHAVDIIEDVMIGRGMDSFTPELPRDFTVGALTQVEELSRKIKGLMVGQGFQEMIYNYLGSGRDYIYRMHPGMQEFLANLEEGQTLEAFITDPSIVRVMNPMSENYEYVRNSILPSLLSSEAVSGNAVYPHHIFEVGKVVKIDSGENYGSKTLTSLGFLSADPEAGFNLVYSQFNALAYYMAWDYQVQESEDPRFISGRCADILVGGKKVGVFGEIHPGVLENWGITMPCSAGEIDIESVLEAR</sequence>
<dbReference type="RefSeq" id="WP_037547697.1">
    <property type="nucleotide sequence ID" value="NZ_JNUP01000064.1"/>
</dbReference>
<accession>A0A098QZH1</accession>
<evidence type="ECO:0000256" key="11">
    <source>
        <dbReference type="ARBA" id="ARBA00023146"/>
    </source>
</evidence>
<keyword evidence="4 12" id="KW-0963">Cytoplasm</keyword>
<evidence type="ECO:0000256" key="12">
    <source>
        <dbReference type="HAMAP-Rule" id="MF_00284"/>
    </source>
</evidence>
<dbReference type="CDD" id="cd00769">
    <property type="entry name" value="PheRS_beta_core"/>
    <property type="match status" value="1"/>
</dbReference>
<protein>
    <recommendedName>
        <fullName evidence="12">Phenylalanine--tRNA ligase beta subunit</fullName>
        <ecNumber evidence="12">6.1.1.20</ecNumber>
    </recommendedName>
    <alternativeName>
        <fullName evidence="12">Phenylalanyl-tRNA synthetase beta subunit</fullName>
        <shortName evidence="12">PheRS</shortName>
    </alternativeName>
</protein>
<keyword evidence="11 12" id="KW-0030">Aminoacyl-tRNA synthetase</keyword>
<dbReference type="STRING" id="1480694.DC28_08570"/>
<comment type="subcellular location">
    <subcellularLocation>
        <location evidence="2 12">Cytoplasm</location>
    </subcellularLocation>
</comment>
<dbReference type="InterPro" id="IPR040659">
    <property type="entry name" value="PhetRS_B1"/>
</dbReference>
<dbReference type="Gene3D" id="3.50.40.10">
    <property type="entry name" value="Phenylalanyl-trna Synthetase, Chain B, domain 3"/>
    <property type="match status" value="1"/>
</dbReference>
<organism evidence="14 15">
    <name type="scientific">Spirochaeta lutea</name>
    <dbReference type="NCBI Taxonomy" id="1480694"/>
    <lineage>
        <taxon>Bacteria</taxon>
        <taxon>Pseudomonadati</taxon>
        <taxon>Spirochaetota</taxon>
        <taxon>Spirochaetia</taxon>
        <taxon>Spirochaetales</taxon>
        <taxon>Spirochaetaceae</taxon>
        <taxon>Spirochaeta</taxon>
    </lineage>
</organism>
<reference evidence="14 15" key="1">
    <citation type="submission" date="2014-05" db="EMBL/GenBank/DDBJ databases">
        <title>De novo Genome Sequence of Spirocheata sp.</title>
        <authorList>
            <person name="Shivani Y."/>
            <person name="Subhash Y."/>
            <person name="Tushar L."/>
            <person name="Sasikala C."/>
            <person name="Ramana C.V."/>
        </authorList>
    </citation>
    <scope>NUCLEOTIDE SEQUENCE [LARGE SCALE GENOMIC DNA]</scope>
    <source>
        <strain evidence="14 15">JC230</strain>
    </source>
</reference>
<keyword evidence="6 12" id="KW-0479">Metal-binding</keyword>
<evidence type="ECO:0000256" key="6">
    <source>
        <dbReference type="ARBA" id="ARBA00022723"/>
    </source>
</evidence>
<evidence type="ECO:0000256" key="5">
    <source>
        <dbReference type="ARBA" id="ARBA00022598"/>
    </source>
</evidence>
<keyword evidence="10 12" id="KW-0648">Protein biosynthesis</keyword>
<comment type="subunit">
    <text evidence="12">Tetramer of two alpha and two beta subunits.</text>
</comment>
<dbReference type="PANTHER" id="PTHR10947">
    <property type="entry name" value="PHENYLALANYL-TRNA SYNTHETASE BETA CHAIN AND LEUCINE-RICH REPEAT-CONTAINING PROTEIN 47"/>
    <property type="match status" value="1"/>
</dbReference>
<keyword evidence="8 12" id="KW-0067">ATP-binding</keyword>
<dbReference type="GO" id="GO:0003723">
    <property type="term" value="F:RNA binding"/>
    <property type="evidence" value="ECO:0007669"/>
    <property type="project" value="InterPro"/>
</dbReference>
<feature type="binding site" evidence="12">
    <location>
        <position position="351"/>
    </location>
    <ligand>
        <name>Mg(2+)</name>
        <dbReference type="ChEBI" id="CHEBI:18420"/>
        <note>shared with alpha subunit</note>
    </ligand>
</feature>
<dbReference type="NCBIfam" id="TIGR00471">
    <property type="entry name" value="pheT_arch"/>
    <property type="match status" value="1"/>
</dbReference>
<dbReference type="OrthoDB" id="9805455at2"/>
<evidence type="ECO:0000313" key="15">
    <source>
        <dbReference type="Proteomes" id="UP000029692"/>
    </source>
</evidence>
<dbReference type="InterPro" id="IPR004531">
    <property type="entry name" value="Phe-tRNA-synth_IIc_bsu_arc_euk"/>
</dbReference>
<comment type="similarity">
    <text evidence="3 12">Belongs to the phenylalanyl-tRNA synthetase beta subunit family. Type 2 subfamily.</text>
</comment>
<evidence type="ECO:0000256" key="9">
    <source>
        <dbReference type="ARBA" id="ARBA00022842"/>
    </source>
</evidence>
<feature type="binding site" evidence="12">
    <location>
        <position position="354"/>
    </location>
    <ligand>
        <name>Mg(2+)</name>
        <dbReference type="ChEBI" id="CHEBI:18420"/>
        <note>shared with alpha subunit</note>
    </ligand>
</feature>
<gene>
    <name evidence="12" type="primary">pheT</name>
    <name evidence="14" type="ORF">DC28_08570</name>
</gene>
<dbReference type="InterPro" id="IPR020825">
    <property type="entry name" value="Phe-tRNA_synthase-like_B3/B4"/>
</dbReference>
<dbReference type="GO" id="GO:0005524">
    <property type="term" value="F:ATP binding"/>
    <property type="evidence" value="ECO:0007669"/>
    <property type="project" value="UniProtKB-UniRule"/>
</dbReference>
<dbReference type="HAMAP" id="MF_00284">
    <property type="entry name" value="Phe_tRNA_synth_beta2"/>
    <property type="match status" value="1"/>
</dbReference>
<dbReference type="GO" id="GO:0009328">
    <property type="term" value="C:phenylalanine-tRNA ligase complex"/>
    <property type="evidence" value="ECO:0007669"/>
    <property type="project" value="TreeGrafter"/>
</dbReference>
<dbReference type="Proteomes" id="UP000029692">
    <property type="component" value="Unassembled WGS sequence"/>
</dbReference>
<dbReference type="InterPro" id="IPR005147">
    <property type="entry name" value="tRNA_synthase_B5-dom"/>
</dbReference>
<dbReference type="Pfam" id="PF03484">
    <property type="entry name" value="B5"/>
    <property type="match status" value="1"/>
</dbReference>
<comment type="catalytic activity">
    <reaction evidence="12">
        <text>tRNA(Phe) + L-phenylalanine + ATP = L-phenylalanyl-tRNA(Phe) + AMP + diphosphate + H(+)</text>
        <dbReference type="Rhea" id="RHEA:19413"/>
        <dbReference type="Rhea" id="RHEA-COMP:9668"/>
        <dbReference type="Rhea" id="RHEA-COMP:9699"/>
        <dbReference type="ChEBI" id="CHEBI:15378"/>
        <dbReference type="ChEBI" id="CHEBI:30616"/>
        <dbReference type="ChEBI" id="CHEBI:33019"/>
        <dbReference type="ChEBI" id="CHEBI:58095"/>
        <dbReference type="ChEBI" id="CHEBI:78442"/>
        <dbReference type="ChEBI" id="CHEBI:78531"/>
        <dbReference type="ChEBI" id="CHEBI:456215"/>
        <dbReference type="EC" id="6.1.1.20"/>
    </reaction>
</comment>
<feature type="binding site" evidence="12">
    <location>
        <position position="345"/>
    </location>
    <ligand>
        <name>Mg(2+)</name>
        <dbReference type="ChEBI" id="CHEBI:18420"/>
        <note>shared with alpha subunit</note>
    </ligand>
</feature>
<feature type="domain" description="B5" evidence="13">
    <location>
        <begin position="292"/>
        <end position="367"/>
    </location>
</feature>
<dbReference type="PROSITE" id="PS51483">
    <property type="entry name" value="B5"/>
    <property type="match status" value="1"/>
</dbReference>
<dbReference type="GO" id="GO:0004826">
    <property type="term" value="F:phenylalanine-tRNA ligase activity"/>
    <property type="evidence" value="ECO:0007669"/>
    <property type="project" value="UniProtKB-UniRule"/>
</dbReference>
<keyword evidence="9 12" id="KW-0460">Magnesium</keyword>
<dbReference type="eggNOG" id="COG0072">
    <property type="taxonomic scope" value="Bacteria"/>
</dbReference>
<dbReference type="InterPro" id="IPR045864">
    <property type="entry name" value="aa-tRNA-synth_II/BPL/LPL"/>
</dbReference>
<dbReference type="AlphaFoldDB" id="A0A098QZH1"/>
<evidence type="ECO:0000256" key="1">
    <source>
        <dbReference type="ARBA" id="ARBA00001946"/>
    </source>
</evidence>
<evidence type="ECO:0000256" key="2">
    <source>
        <dbReference type="ARBA" id="ARBA00004496"/>
    </source>
</evidence>
<comment type="cofactor">
    <cofactor evidence="1 12">
        <name>Mg(2+)</name>
        <dbReference type="ChEBI" id="CHEBI:18420"/>
    </cofactor>
</comment>
<dbReference type="PANTHER" id="PTHR10947:SF0">
    <property type="entry name" value="PHENYLALANINE--TRNA LIGASE BETA SUBUNIT"/>
    <property type="match status" value="1"/>
</dbReference>
<dbReference type="GO" id="GO:0000287">
    <property type="term" value="F:magnesium ion binding"/>
    <property type="evidence" value="ECO:0007669"/>
    <property type="project" value="InterPro"/>
</dbReference>
<dbReference type="Gene3D" id="3.30.56.10">
    <property type="match status" value="2"/>
</dbReference>
<dbReference type="SUPFAM" id="SSF55681">
    <property type="entry name" value="Class II aaRS and biotin synthetases"/>
    <property type="match status" value="1"/>
</dbReference>
<dbReference type="Pfam" id="PF17759">
    <property type="entry name" value="tRNA_synthFbeta"/>
    <property type="match status" value="1"/>
</dbReference>
<feature type="binding site" evidence="12">
    <location>
        <position position="355"/>
    </location>
    <ligand>
        <name>Mg(2+)</name>
        <dbReference type="ChEBI" id="CHEBI:18420"/>
        <note>shared with alpha subunit</note>
    </ligand>
</feature>
<evidence type="ECO:0000256" key="8">
    <source>
        <dbReference type="ARBA" id="ARBA00022840"/>
    </source>
</evidence>
<dbReference type="SMART" id="SM00873">
    <property type="entry name" value="B3_4"/>
    <property type="match status" value="1"/>
</dbReference>
<dbReference type="InterPro" id="IPR005146">
    <property type="entry name" value="B3/B4_tRNA-bd"/>
</dbReference>
<dbReference type="SUPFAM" id="SSF46955">
    <property type="entry name" value="Putative DNA-binding domain"/>
    <property type="match status" value="2"/>
</dbReference>
<dbReference type="Pfam" id="PF18262">
    <property type="entry name" value="PhetRS_B1"/>
    <property type="match status" value="1"/>
</dbReference>
<evidence type="ECO:0000256" key="7">
    <source>
        <dbReference type="ARBA" id="ARBA00022741"/>
    </source>
</evidence>
<evidence type="ECO:0000256" key="3">
    <source>
        <dbReference type="ARBA" id="ARBA00007438"/>
    </source>
</evidence>
<dbReference type="InterPro" id="IPR045060">
    <property type="entry name" value="Phe-tRNA-ligase_IIc_bsu"/>
</dbReference>
<comment type="caution">
    <text evidence="14">The sequence shown here is derived from an EMBL/GenBank/DDBJ whole genome shotgun (WGS) entry which is preliminary data.</text>
</comment>
<dbReference type="EC" id="6.1.1.20" evidence="12"/>
<name>A0A098QZH1_9SPIO</name>
<keyword evidence="15" id="KW-1185">Reference proteome</keyword>
<dbReference type="InterPro" id="IPR022918">
    <property type="entry name" value="Phe_tRNA_ligase_beta2_arc"/>
</dbReference>
<evidence type="ECO:0000313" key="14">
    <source>
        <dbReference type="EMBL" id="KGE71867.1"/>
    </source>
</evidence>
<dbReference type="Gene3D" id="3.30.930.10">
    <property type="entry name" value="Bira Bifunctional Protein, Domain 2"/>
    <property type="match status" value="1"/>
</dbReference>
<dbReference type="SMART" id="SM00874">
    <property type="entry name" value="B5"/>
    <property type="match status" value="1"/>
</dbReference>
<dbReference type="InterPro" id="IPR009061">
    <property type="entry name" value="DNA-bd_dom_put_sf"/>
</dbReference>
<proteinExistence type="inferred from homology"/>
<dbReference type="InterPro" id="IPR041616">
    <property type="entry name" value="PheRS_beta_core"/>
</dbReference>